<feature type="region of interest" description="Disordered" evidence="2">
    <location>
        <begin position="330"/>
        <end position="374"/>
    </location>
</feature>
<dbReference type="Gene3D" id="3.90.226.10">
    <property type="entry name" value="2-enoyl-CoA Hydratase, Chain A, domain 1"/>
    <property type="match status" value="1"/>
</dbReference>
<protein>
    <submittedName>
        <fullName evidence="3">Uncharacterized protein</fullName>
    </submittedName>
</protein>
<comment type="similarity">
    <text evidence="1">Belongs to the enoyl-CoA hydratase/isomerase family.</text>
</comment>
<gene>
    <name evidence="3" type="ORF">LSINAPIS_LOCUS519</name>
</gene>
<feature type="compositionally biased region" description="Basic and acidic residues" evidence="2">
    <location>
        <begin position="674"/>
        <end position="683"/>
    </location>
</feature>
<evidence type="ECO:0000313" key="4">
    <source>
        <dbReference type="Proteomes" id="UP000324832"/>
    </source>
</evidence>
<proteinExistence type="inferred from homology"/>
<dbReference type="AlphaFoldDB" id="A0A5E4PNN3"/>
<feature type="region of interest" description="Disordered" evidence="2">
    <location>
        <begin position="717"/>
        <end position="744"/>
    </location>
</feature>
<feature type="compositionally biased region" description="Basic and acidic residues" evidence="2">
    <location>
        <begin position="358"/>
        <end position="374"/>
    </location>
</feature>
<feature type="region of interest" description="Disordered" evidence="2">
    <location>
        <begin position="567"/>
        <end position="616"/>
    </location>
</feature>
<feature type="compositionally biased region" description="Basic residues" evidence="2">
    <location>
        <begin position="511"/>
        <end position="524"/>
    </location>
</feature>
<feature type="compositionally biased region" description="Basic and acidic residues" evidence="2">
    <location>
        <begin position="436"/>
        <end position="448"/>
    </location>
</feature>
<feature type="compositionally biased region" description="Polar residues" evidence="2">
    <location>
        <begin position="498"/>
        <end position="510"/>
    </location>
</feature>
<feature type="compositionally biased region" description="Polar residues" evidence="2">
    <location>
        <begin position="128"/>
        <end position="147"/>
    </location>
</feature>
<reference evidence="3 4" key="1">
    <citation type="submission" date="2017-07" db="EMBL/GenBank/DDBJ databases">
        <authorList>
            <person name="Talla V."/>
            <person name="Backstrom N."/>
        </authorList>
    </citation>
    <scope>NUCLEOTIDE SEQUENCE [LARGE SCALE GENOMIC DNA]</scope>
</reference>
<feature type="region of interest" description="Disordered" evidence="2">
    <location>
        <begin position="660"/>
        <end position="684"/>
    </location>
</feature>
<feature type="region of interest" description="Disordered" evidence="2">
    <location>
        <begin position="128"/>
        <end position="182"/>
    </location>
</feature>
<feature type="compositionally biased region" description="Basic and acidic residues" evidence="2">
    <location>
        <begin position="572"/>
        <end position="594"/>
    </location>
</feature>
<keyword evidence="4" id="KW-1185">Reference proteome</keyword>
<feature type="compositionally biased region" description="Polar residues" evidence="2">
    <location>
        <begin position="419"/>
        <end position="430"/>
    </location>
</feature>
<evidence type="ECO:0000313" key="3">
    <source>
        <dbReference type="EMBL" id="VVC86755.1"/>
    </source>
</evidence>
<evidence type="ECO:0000256" key="2">
    <source>
        <dbReference type="SAM" id="MobiDB-lite"/>
    </source>
</evidence>
<dbReference type="PANTHER" id="PTHR42964:SF1">
    <property type="entry name" value="POLYKETIDE BIOSYNTHESIS ENOYL-COA HYDRATASE PKSH-RELATED"/>
    <property type="match status" value="1"/>
</dbReference>
<feature type="region of interest" description="Disordered" evidence="2">
    <location>
        <begin position="404"/>
        <end position="526"/>
    </location>
</feature>
<dbReference type="CDD" id="cd06558">
    <property type="entry name" value="crotonase-like"/>
    <property type="match status" value="1"/>
</dbReference>
<feature type="compositionally biased region" description="Basic and acidic residues" evidence="2">
    <location>
        <begin position="477"/>
        <end position="494"/>
    </location>
</feature>
<feature type="compositionally biased region" description="Basic and acidic residues" evidence="2">
    <location>
        <begin position="330"/>
        <end position="345"/>
    </location>
</feature>
<dbReference type="PANTHER" id="PTHR42964">
    <property type="entry name" value="ENOYL-COA HYDRATASE"/>
    <property type="match status" value="1"/>
</dbReference>
<dbReference type="Pfam" id="PF00378">
    <property type="entry name" value="ECH_1"/>
    <property type="match status" value="1"/>
</dbReference>
<dbReference type="InterPro" id="IPR029045">
    <property type="entry name" value="ClpP/crotonase-like_dom_sf"/>
</dbReference>
<feature type="compositionally biased region" description="Polar residues" evidence="2">
    <location>
        <begin position="166"/>
        <end position="182"/>
    </location>
</feature>
<sequence length="1007" mass="112184">MEVVDSHTSLNAGTDDDRTTVAEDFTADVDRDVCHKPNGVNCVVINEVSDDLACDKNNISEMVVTTDAETTQECEVLESSDVKTEVNKTVPLLDQQKSNDIHKSEKEKPEMIQKEDIHKLDDNVSSSKVNVLPNITPSSKPSENTTELSDKIEDMDSSIVPDVSPKENTSVPESSVILQSTEPTTLDEEVHFETEVLIEENGNDLDENAADSSHINEEVKSSANNILGELGQNIELSEVLTSSDVIIDNSENNNSEKNVEVFNKEELLDILEGKNVEQSSPKFKPDELTEIVNKKALEQISMLKKIRKRRTTQKELMKIIDVKTSLIKKKETDQKSKQKRNEMDAKGNATSKNSIDADNLHEKEKVVVPEQRQEEKSIVTALVMDWDDDEADTNDKTHVTTDKLVKDINKDVAKKEQNTQESTVRPSVDSSMEDESATHVKSEDEGPPRRLGRVIKKKVIFDPDNPDTFTKSKTISKSRDQYIIKEHPTKKVKPELLQQRTKSKSPTSKLQWKKPSPRNSKQNKRLSEVDKLLMDEGAVNMIYQLTPEAPKGKKNVKTKAEFIKKLQSSTPEGKEMKFRERKKEIKLEDGEARRILSGKQRTSLSSSVMSPSVSEDFENQSADDSIIYRRHSSSSYSSSCMSPRRLSDVDASMIQQNVKTAHVTDSSKNTMAEDNQKKSKVDKQFNTSANENVITDIINKEECRSIKEKLNSRLSQALNKRKRESIKSDKPPKQKKKSLSVEDLNNSESNELKFVSIKTENRLAEVSIQKAGMKNCIETLKELEKALKQIDADPEIAVTLLSCQCGTLCSSIDMSVLLEENKEVRRNNAHDLANSVSSLMGAVSRHSKLVCAGVEGACYGPALGVVALCDVVLASEGATFSMSPTKLVLPGAAALTAPRSALPQQLVNDLVLFGRSISASEALAAGLISRMLWPDRVDEQARTIVRDIAQQTTQSILLKKRLINLNKSKATEETFQTSLESERDLLVEYWTSVEGLELLRAAVVDSA</sequence>
<feature type="compositionally biased region" description="Low complexity" evidence="2">
    <location>
        <begin position="603"/>
        <end position="614"/>
    </location>
</feature>
<dbReference type="Proteomes" id="UP000324832">
    <property type="component" value="Unassembled WGS sequence"/>
</dbReference>
<feature type="compositionally biased region" description="Basic and acidic residues" evidence="2">
    <location>
        <begin position="404"/>
        <end position="418"/>
    </location>
</feature>
<organism evidence="3 4">
    <name type="scientific">Leptidea sinapis</name>
    <dbReference type="NCBI Taxonomy" id="189913"/>
    <lineage>
        <taxon>Eukaryota</taxon>
        <taxon>Metazoa</taxon>
        <taxon>Ecdysozoa</taxon>
        <taxon>Arthropoda</taxon>
        <taxon>Hexapoda</taxon>
        <taxon>Insecta</taxon>
        <taxon>Pterygota</taxon>
        <taxon>Neoptera</taxon>
        <taxon>Endopterygota</taxon>
        <taxon>Lepidoptera</taxon>
        <taxon>Glossata</taxon>
        <taxon>Ditrysia</taxon>
        <taxon>Papilionoidea</taxon>
        <taxon>Pieridae</taxon>
        <taxon>Dismorphiinae</taxon>
        <taxon>Leptidea</taxon>
    </lineage>
</organism>
<dbReference type="EMBL" id="FZQP02000016">
    <property type="protein sequence ID" value="VVC86755.1"/>
    <property type="molecule type" value="Genomic_DNA"/>
</dbReference>
<name>A0A5E4PNN3_9NEOP</name>
<evidence type="ECO:0000256" key="1">
    <source>
        <dbReference type="ARBA" id="ARBA00005254"/>
    </source>
</evidence>
<dbReference type="SUPFAM" id="SSF52096">
    <property type="entry name" value="ClpP/crotonase"/>
    <property type="match status" value="1"/>
</dbReference>
<dbReference type="InterPro" id="IPR001753">
    <property type="entry name" value="Enoyl-CoA_hydra/iso"/>
</dbReference>
<feature type="compositionally biased region" description="Polar residues" evidence="2">
    <location>
        <begin position="660"/>
        <end position="673"/>
    </location>
</feature>
<accession>A0A5E4PNN3</accession>
<dbReference type="InterPro" id="IPR051683">
    <property type="entry name" value="Enoyl-CoA_Hydratase/Isomerase"/>
</dbReference>